<dbReference type="PANTHER" id="PTHR30292">
    <property type="entry name" value="UNCHARACTERIZED PROTEIN YBGL-RELATED"/>
    <property type="match status" value="1"/>
</dbReference>
<dbReference type="OrthoDB" id="9773478at2"/>
<dbReference type="Pfam" id="PF03746">
    <property type="entry name" value="LamB_YcsF"/>
    <property type="match status" value="1"/>
</dbReference>
<organism evidence="1 2">
    <name type="scientific">Nocardioides marmoriginsengisoli</name>
    <dbReference type="NCBI Taxonomy" id="661483"/>
    <lineage>
        <taxon>Bacteria</taxon>
        <taxon>Bacillati</taxon>
        <taxon>Actinomycetota</taxon>
        <taxon>Actinomycetes</taxon>
        <taxon>Propionibacteriales</taxon>
        <taxon>Nocardioidaceae</taxon>
        <taxon>Nocardioides</taxon>
    </lineage>
</organism>
<proteinExistence type="predicted"/>
<dbReference type="NCBIfam" id="NF003814">
    <property type="entry name" value="PRK05406.1-3"/>
    <property type="match status" value="1"/>
</dbReference>
<dbReference type="CDD" id="cd10787">
    <property type="entry name" value="LamB_YcsF_like"/>
    <property type="match status" value="1"/>
</dbReference>
<dbReference type="InterPro" id="IPR005501">
    <property type="entry name" value="LamB/YcsF/PxpA-like"/>
</dbReference>
<dbReference type="PANTHER" id="PTHR30292:SF0">
    <property type="entry name" value="5-OXOPROLINASE SUBUNIT A"/>
    <property type="match status" value="1"/>
</dbReference>
<accession>A0A3N0CN71</accession>
<dbReference type="RefSeq" id="WP_123226021.1">
    <property type="nucleotide sequence ID" value="NZ_RJSE01000003.1"/>
</dbReference>
<dbReference type="AlphaFoldDB" id="A0A3N0CN71"/>
<dbReference type="Proteomes" id="UP000267128">
    <property type="component" value="Unassembled WGS sequence"/>
</dbReference>
<name>A0A3N0CN71_9ACTN</name>
<protein>
    <submittedName>
        <fullName evidence="1">LamB/YcsF family protein</fullName>
    </submittedName>
</protein>
<comment type="caution">
    <text evidence="1">The sequence shown here is derived from an EMBL/GenBank/DDBJ whole genome shotgun (WGS) entry which is preliminary data.</text>
</comment>
<reference evidence="1 2" key="1">
    <citation type="submission" date="2018-11" db="EMBL/GenBank/DDBJ databases">
        <authorList>
            <person name="Li F."/>
        </authorList>
    </citation>
    <scope>NUCLEOTIDE SEQUENCE [LARGE SCALE GENOMIC DNA]</scope>
    <source>
        <strain evidence="1 2">Gsoil 097</strain>
    </source>
</reference>
<sequence length="240" mass="24798">MRPPPLQEPRRIDLNADLGEGVTDDPALLQVVTSANVACGFHAGDAAVMRAVCAGAAELGVVVGAQVSYADREGFGRRRMDVAADVLTDWVAEQVAALDEIAAAAGTRVRYVKAHGALYNRIADDAEQAAAVLRGSGDLPVLGLPGSVVLELASEQGREVVAEGFPDRGYTAEGRLIPRDRPGALVEGSDRVAAHAVALAGSGRLRTVCVHGDSPGAVATAEAVRAALLADGYDVRAWLS</sequence>
<evidence type="ECO:0000313" key="1">
    <source>
        <dbReference type="EMBL" id="RNL64918.1"/>
    </source>
</evidence>
<dbReference type="SUPFAM" id="SSF88713">
    <property type="entry name" value="Glycoside hydrolase/deacetylase"/>
    <property type="match status" value="1"/>
</dbReference>
<dbReference type="EMBL" id="RJSE01000003">
    <property type="protein sequence ID" value="RNL64918.1"/>
    <property type="molecule type" value="Genomic_DNA"/>
</dbReference>
<keyword evidence="2" id="KW-1185">Reference proteome</keyword>
<evidence type="ECO:0000313" key="2">
    <source>
        <dbReference type="Proteomes" id="UP000267128"/>
    </source>
</evidence>
<gene>
    <name evidence="1" type="ORF">EFK50_02745</name>
</gene>
<dbReference type="InterPro" id="IPR011330">
    <property type="entry name" value="Glyco_hydro/deAcase_b/a-brl"/>
</dbReference>
<dbReference type="Gene3D" id="3.20.20.370">
    <property type="entry name" value="Glycoside hydrolase/deacetylase"/>
    <property type="match status" value="1"/>
</dbReference>
<dbReference type="GO" id="GO:0005975">
    <property type="term" value="P:carbohydrate metabolic process"/>
    <property type="evidence" value="ECO:0007669"/>
    <property type="project" value="InterPro"/>
</dbReference>